<dbReference type="InterPro" id="IPR003609">
    <property type="entry name" value="Pan_app"/>
</dbReference>
<evidence type="ECO:0000313" key="2">
    <source>
        <dbReference type="EMBL" id="KFD44696.1"/>
    </source>
</evidence>
<reference evidence="2 3" key="1">
    <citation type="journal article" date="2014" name="Nat. Genet.">
        <title>Genome and transcriptome of the porcine whipworm Trichuris suis.</title>
        <authorList>
            <person name="Jex A.R."/>
            <person name="Nejsum P."/>
            <person name="Schwarz E.M."/>
            <person name="Hu L."/>
            <person name="Young N.D."/>
            <person name="Hall R.S."/>
            <person name="Korhonen P.K."/>
            <person name="Liao S."/>
            <person name="Thamsborg S."/>
            <person name="Xia J."/>
            <person name="Xu P."/>
            <person name="Wang S."/>
            <person name="Scheerlinck J.P."/>
            <person name="Hofmann A."/>
            <person name="Sternberg P.W."/>
            <person name="Wang J."/>
            <person name="Gasser R.B."/>
        </authorList>
    </citation>
    <scope>NUCLEOTIDE SEQUENCE [LARGE SCALE GENOMIC DNA]</scope>
    <source>
        <strain evidence="2">DCEP-RM93M</strain>
    </source>
</reference>
<name>A0A085LIA0_9BILA</name>
<keyword evidence="3" id="KW-1185">Reference proteome</keyword>
<sequence>MANGAPFERHSEINCEQCLKRCEEKRAPGGRYECLSVVYDYVRSVCDLYSVTGNTWPQCLASMKGYVYF</sequence>
<proteinExistence type="predicted"/>
<accession>A0A085LIA0</accession>
<dbReference type="Gene3D" id="3.50.4.10">
    <property type="entry name" value="Hepatocyte Growth Factor"/>
    <property type="match status" value="1"/>
</dbReference>
<dbReference type="EMBL" id="KL365985">
    <property type="protein sequence ID" value="KFD44696.1"/>
    <property type="molecule type" value="Genomic_DNA"/>
</dbReference>
<dbReference type="AlphaFoldDB" id="A0A085LIA0"/>
<gene>
    <name evidence="2" type="ORF">M513_14428</name>
</gene>
<dbReference type="Pfam" id="PF00024">
    <property type="entry name" value="PAN_1"/>
    <property type="match status" value="1"/>
</dbReference>
<feature type="non-terminal residue" evidence="2">
    <location>
        <position position="69"/>
    </location>
</feature>
<evidence type="ECO:0000259" key="1">
    <source>
        <dbReference type="Pfam" id="PF00024"/>
    </source>
</evidence>
<organism evidence="2 3">
    <name type="scientific">Trichuris suis</name>
    <name type="common">pig whipworm</name>
    <dbReference type="NCBI Taxonomy" id="68888"/>
    <lineage>
        <taxon>Eukaryota</taxon>
        <taxon>Metazoa</taxon>
        <taxon>Ecdysozoa</taxon>
        <taxon>Nematoda</taxon>
        <taxon>Enoplea</taxon>
        <taxon>Dorylaimia</taxon>
        <taxon>Trichinellida</taxon>
        <taxon>Trichuridae</taxon>
        <taxon>Trichuris</taxon>
    </lineage>
</organism>
<dbReference type="Proteomes" id="UP000030764">
    <property type="component" value="Unassembled WGS sequence"/>
</dbReference>
<protein>
    <recommendedName>
        <fullName evidence="1">Apple domain-containing protein</fullName>
    </recommendedName>
</protein>
<evidence type="ECO:0000313" key="3">
    <source>
        <dbReference type="Proteomes" id="UP000030764"/>
    </source>
</evidence>
<dbReference type="SUPFAM" id="SSF57414">
    <property type="entry name" value="Hairpin loop containing domain-like"/>
    <property type="match status" value="1"/>
</dbReference>
<feature type="domain" description="Apple" evidence="1">
    <location>
        <begin position="14"/>
        <end position="69"/>
    </location>
</feature>